<protein>
    <submittedName>
        <fullName evidence="2">Unnamed protein product</fullName>
    </submittedName>
</protein>
<name>A0A9W6XWC8_9STRA</name>
<dbReference type="Proteomes" id="UP001165121">
    <property type="component" value="Unassembled WGS sequence"/>
</dbReference>
<accession>A0A9W6XWC8</accession>
<evidence type="ECO:0000313" key="3">
    <source>
        <dbReference type="Proteomes" id="UP001165121"/>
    </source>
</evidence>
<feature type="transmembrane region" description="Helical" evidence="1">
    <location>
        <begin position="385"/>
        <end position="407"/>
    </location>
</feature>
<gene>
    <name evidence="2" type="ORF">Pfra01_001746000</name>
</gene>
<keyword evidence="1" id="KW-1133">Transmembrane helix</keyword>
<keyword evidence="1" id="KW-0812">Transmembrane</keyword>
<proteinExistence type="predicted"/>
<reference evidence="2" key="1">
    <citation type="submission" date="2023-04" db="EMBL/GenBank/DDBJ databases">
        <title>Phytophthora fragariaefolia NBRC 109709.</title>
        <authorList>
            <person name="Ichikawa N."/>
            <person name="Sato H."/>
            <person name="Tonouchi N."/>
        </authorList>
    </citation>
    <scope>NUCLEOTIDE SEQUENCE</scope>
    <source>
        <strain evidence="2">NBRC 109709</strain>
    </source>
</reference>
<keyword evidence="1" id="KW-0472">Membrane</keyword>
<dbReference type="OrthoDB" id="167565at2759"/>
<evidence type="ECO:0000256" key="1">
    <source>
        <dbReference type="SAM" id="Phobius"/>
    </source>
</evidence>
<sequence length="717" mass="79141">MARWLPLLADAAVAALLLLLDVRDLWFKLRWVGPRDAFAFSTVVTKSLPAPGAAPLRPTATFSYDGQRSQRVSGWSSFLQRCEALTALPEDHPAQSFHSAVGKNCMIGATGSAVQTPELFLTSSIPVDSMAWSACELLYKHRKPPICHSPIVTEFTERHNLQNELAAKPSAIDPVKRVGNAGISEPYAIKPGSEAETELIELLEVIGKSSPISAVVCVEAFALKGPGTYTATMYGCGSPSFYQSVFIGMKIPFLGLFQQDKGWLTSNAIRIMGMTLLIRENRRSIFTVKDEALDSGAGRILQHNMSVNYAASGSLYILVVLADLVLLAFNICGAVETARFMLWPLWKPLFVSEYQMSSARTTKMGLRVGDFSQVLQAGLIRSNPVIMLIIFSRLLSWMLVLPCAVLWRDGNLTSGDVHTFLTLVRCCDLVVICINYLWDVAVAHREGHALMFVRETHVTPLEITSIGITIAFVGIYQYWSFMPCQFDRKQQIDRTSFQNVTAIANTFGVHREYELTTTTTTINVYGPLLAMIGISVLLIGAVVVSRFTVGRLVPSRSLVQAPVSVVQPSATKEFPVASFRSIHSDLTSSSAGILMCSPSPPPSPARKESDSQSESAYLLEVSNDRVPIESVLDNPIRARSLVRSSTALEKQANGQVLLLPSFYVTFGIMLIGRFMKTRCGFMDVVQPVVLAREHQQHCEYENDSQTMLERHFRVNLR</sequence>
<dbReference type="EMBL" id="BSXT01002053">
    <property type="protein sequence ID" value="GMF46898.1"/>
    <property type="molecule type" value="Genomic_DNA"/>
</dbReference>
<keyword evidence="3" id="KW-1185">Reference proteome</keyword>
<feature type="transmembrane region" description="Helical" evidence="1">
    <location>
        <begin position="315"/>
        <end position="335"/>
    </location>
</feature>
<dbReference type="AlphaFoldDB" id="A0A9W6XWC8"/>
<evidence type="ECO:0000313" key="2">
    <source>
        <dbReference type="EMBL" id="GMF46898.1"/>
    </source>
</evidence>
<organism evidence="2 3">
    <name type="scientific">Phytophthora fragariaefolia</name>
    <dbReference type="NCBI Taxonomy" id="1490495"/>
    <lineage>
        <taxon>Eukaryota</taxon>
        <taxon>Sar</taxon>
        <taxon>Stramenopiles</taxon>
        <taxon>Oomycota</taxon>
        <taxon>Peronosporomycetes</taxon>
        <taxon>Peronosporales</taxon>
        <taxon>Peronosporaceae</taxon>
        <taxon>Phytophthora</taxon>
    </lineage>
</organism>
<feature type="transmembrane region" description="Helical" evidence="1">
    <location>
        <begin position="656"/>
        <end position="675"/>
    </location>
</feature>
<feature type="transmembrane region" description="Helical" evidence="1">
    <location>
        <begin position="528"/>
        <end position="549"/>
    </location>
</feature>
<comment type="caution">
    <text evidence="2">The sequence shown here is derived from an EMBL/GenBank/DDBJ whole genome shotgun (WGS) entry which is preliminary data.</text>
</comment>
<feature type="transmembrane region" description="Helical" evidence="1">
    <location>
        <begin position="459"/>
        <end position="479"/>
    </location>
</feature>